<dbReference type="AlphaFoldDB" id="A0A3A4NKN8"/>
<evidence type="ECO:0000313" key="2">
    <source>
        <dbReference type="EMBL" id="RJP15581.1"/>
    </source>
</evidence>
<gene>
    <name evidence="2" type="ORF">C4520_20185</name>
</gene>
<dbReference type="Gene3D" id="3.20.20.210">
    <property type="match status" value="1"/>
</dbReference>
<protein>
    <recommendedName>
        <fullName evidence="1">Uroporphyrinogen decarboxylase (URO-D) domain-containing protein</fullName>
    </recommendedName>
</protein>
<dbReference type="GO" id="GO:0006779">
    <property type="term" value="P:porphyrin-containing compound biosynthetic process"/>
    <property type="evidence" value="ECO:0007669"/>
    <property type="project" value="InterPro"/>
</dbReference>
<dbReference type="Pfam" id="PF01208">
    <property type="entry name" value="URO-D"/>
    <property type="match status" value="1"/>
</dbReference>
<evidence type="ECO:0000313" key="3">
    <source>
        <dbReference type="Proteomes" id="UP000265882"/>
    </source>
</evidence>
<sequence length="373" mass="41796">MSMTSRERLLCALNKGKPDRMPVSIHQWQRYHLDTYLGGISELDAFREFGLDAQVQFHQGMGQFWLVDGQVTMVSSPHWLYEAKAVEMDGDAVVMEHVIQTPGGQLSYKTATNPKTTWVLDYMIKRDEDIELIQKYMPVPRLDVKWANSIHDSIGDDGMLRGFVWGDQAGCWQHACLLKDVNQLILDCFDKPDWVHELLSILLEKKLQFVETMQGATFDVVETGGGAASSTLISPSLHREFCLPYDRKMHDALHALDFKVTYHTCGGTRGIEEMIVANGADASETLAPPSIGGNQEPWEFKAKVAGRMALIGGVDQINILTNGSEQQIRNVVIELFQKVGHDGGYICSAADHFFETPPENLKVFADVARECVY</sequence>
<proteinExistence type="predicted"/>
<dbReference type="GO" id="GO:0004853">
    <property type="term" value="F:uroporphyrinogen decarboxylase activity"/>
    <property type="evidence" value="ECO:0007669"/>
    <property type="project" value="InterPro"/>
</dbReference>
<dbReference type="Proteomes" id="UP000265882">
    <property type="component" value="Unassembled WGS sequence"/>
</dbReference>
<dbReference type="InterPro" id="IPR000257">
    <property type="entry name" value="Uroporphyrinogen_deCOase"/>
</dbReference>
<feature type="domain" description="Uroporphyrinogen decarboxylase (URO-D)" evidence="1">
    <location>
        <begin position="91"/>
        <end position="370"/>
    </location>
</feature>
<dbReference type="InterPro" id="IPR038071">
    <property type="entry name" value="UROD/MetE-like_sf"/>
</dbReference>
<evidence type="ECO:0000259" key="1">
    <source>
        <dbReference type="Pfam" id="PF01208"/>
    </source>
</evidence>
<dbReference type="InterPro" id="IPR052024">
    <property type="entry name" value="Methanogen_methyltrans"/>
</dbReference>
<dbReference type="EMBL" id="QZKU01000134">
    <property type="protein sequence ID" value="RJP15581.1"/>
    <property type="molecule type" value="Genomic_DNA"/>
</dbReference>
<reference evidence="2 3" key="1">
    <citation type="journal article" date="2017" name="ISME J.">
        <title>Energy and carbon metabolisms in a deep terrestrial subsurface fluid microbial community.</title>
        <authorList>
            <person name="Momper L."/>
            <person name="Jungbluth S.P."/>
            <person name="Lee M.D."/>
            <person name="Amend J.P."/>
        </authorList>
    </citation>
    <scope>NUCLEOTIDE SEQUENCE [LARGE SCALE GENOMIC DNA]</scope>
    <source>
        <strain evidence="2">SURF_5</strain>
    </source>
</reference>
<accession>A0A3A4NKN8</accession>
<dbReference type="PANTHER" id="PTHR47099">
    <property type="entry name" value="METHYLCOBAMIDE:COM METHYLTRANSFERASE MTBA"/>
    <property type="match status" value="1"/>
</dbReference>
<organism evidence="2 3">
    <name type="scientific">Abyssobacteria bacterium (strain SURF_5)</name>
    <dbReference type="NCBI Taxonomy" id="2093360"/>
    <lineage>
        <taxon>Bacteria</taxon>
        <taxon>Pseudomonadati</taxon>
        <taxon>Candidatus Hydrogenedentota</taxon>
        <taxon>Candidatus Abyssobacteria</taxon>
    </lineage>
</organism>
<dbReference type="PANTHER" id="PTHR47099:SF1">
    <property type="entry name" value="METHYLCOBAMIDE:COM METHYLTRANSFERASE MTBA"/>
    <property type="match status" value="1"/>
</dbReference>
<comment type="caution">
    <text evidence="2">The sequence shown here is derived from an EMBL/GenBank/DDBJ whole genome shotgun (WGS) entry which is preliminary data.</text>
</comment>
<dbReference type="SUPFAM" id="SSF51726">
    <property type="entry name" value="UROD/MetE-like"/>
    <property type="match status" value="1"/>
</dbReference>
<name>A0A3A4NKN8_ABYX5</name>